<dbReference type="OrthoDB" id="5419951at2"/>
<evidence type="ECO:0000256" key="1">
    <source>
        <dbReference type="SAM" id="Phobius"/>
    </source>
</evidence>
<feature type="transmembrane region" description="Helical" evidence="1">
    <location>
        <begin position="24"/>
        <end position="45"/>
    </location>
</feature>
<proteinExistence type="predicted"/>
<reference evidence="2 3" key="1">
    <citation type="submission" date="2016-11" db="EMBL/GenBank/DDBJ databases">
        <authorList>
            <person name="Jaros S."/>
            <person name="Januszkiewicz K."/>
            <person name="Wedrychowicz H."/>
        </authorList>
    </citation>
    <scope>NUCLEOTIDE SEQUENCE [LARGE SCALE GENOMIC DNA]</scope>
    <source>
        <strain evidence="2 3">DSM 9705</strain>
    </source>
</reference>
<keyword evidence="3" id="KW-1185">Reference proteome</keyword>
<accession>A0A1M5TQ57</accession>
<organism evidence="2 3">
    <name type="scientific">Desulfofustis glycolicus DSM 9705</name>
    <dbReference type="NCBI Taxonomy" id="1121409"/>
    <lineage>
        <taxon>Bacteria</taxon>
        <taxon>Pseudomonadati</taxon>
        <taxon>Thermodesulfobacteriota</taxon>
        <taxon>Desulfobulbia</taxon>
        <taxon>Desulfobulbales</taxon>
        <taxon>Desulfocapsaceae</taxon>
        <taxon>Desulfofustis</taxon>
    </lineage>
</organism>
<name>A0A1M5TQ57_9BACT</name>
<evidence type="ECO:0000313" key="2">
    <source>
        <dbReference type="EMBL" id="SHH52897.1"/>
    </source>
</evidence>
<dbReference type="AlphaFoldDB" id="A0A1M5TQ57"/>
<keyword evidence="1" id="KW-0472">Membrane</keyword>
<keyword evidence="1" id="KW-1133">Transmembrane helix</keyword>
<gene>
    <name evidence="2" type="ORF">SAMN02745124_00853</name>
</gene>
<dbReference type="STRING" id="1121409.SAMN02745124_00853"/>
<dbReference type="EMBL" id="FQXS01000003">
    <property type="protein sequence ID" value="SHH52897.1"/>
    <property type="molecule type" value="Genomic_DNA"/>
</dbReference>
<keyword evidence="1" id="KW-0812">Transmembrane</keyword>
<sequence length="377" mass="42601">MMKETCGAQAPGCRQRQVGARQTWTAAYLLLTVVLLLLATGLAGGDTGSRTEEGKFSRLVEMLGEKDGELQFIPFTEFLPDRERTDHGTCVDYLQSQPDLIQRIRDDLGCEEVNWQLDAMSYRLLYVPEPREEVAELFVEYSRETIDDLLARTGLADPYHSISTVMEHGVEPFDGGQGIKAVIVRDLAREYKARYKFSGDTEKHISLDLAGRSSVDEVGSFSSYISYSEETDSWRFMRARKTIWKSASDNPYTVLMTPLEETLHIGLRDATERAIMETIEASEQLPTMTEVGGIVERWMAVEEAVVGGLVYHLVPEVLITRIPELPETMIREDLETKAEFEKYRLLPRAIEVVADLGVRGSVALFMKSPDEMERLLQ</sequence>
<evidence type="ECO:0000313" key="3">
    <source>
        <dbReference type="Proteomes" id="UP000184139"/>
    </source>
</evidence>
<dbReference type="Proteomes" id="UP000184139">
    <property type="component" value="Unassembled WGS sequence"/>
</dbReference>
<protein>
    <submittedName>
        <fullName evidence="2">Uncharacterized protein</fullName>
    </submittedName>
</protein>
<dbReference type="RefSeq" id="WP_073373579.1">
    <property type="nucleotide sequence ID" value="NZ_FQXS01000003.1"/>
</dbReference>